<evidence type="ECO:0000256" key="1">
    <source>
        <dbReference type="SAM" id="MobiDB-lite"/>
    </source>
</evidence>
<evidence type="ECO:0000313" key="4">
    <source>
        <dbReference type="Proteomes" id="UP000228934"/>
    </source>
</evidence>
<evidence type="ECO:0000313" key="3">
    <source>
        <dbReference type="EMBL" id="PIO11400.1"/>
    </source>
</evidence>
<feature type="region of interest" description="Disordered" evidence="1">
    <location>
        <begin position="1"/>
        <end position="21"/>
    </location>
</feature>
<protein>
    <recommendedName>
        <fullName evidence="5">Transmembrane protein</fullName>
    </recommendedName>
</protein>
<keyword evidence="2" id="KW-0812">Transmembrane</keyword>
<proteinExistence type="predicted"/>
<feature type="transmembrane region" description="Helical" evidence="2">
    <location>
        <begin position="69"/>
        <end position="89"/>
    </location>
</feature>
<dbReference type="EMBL" id="KZ061103">
    <property type="protein sequence ID" value="PIO11400.1"/>
    <property type="molecule type" value="Genomic_DNA"/>
</dbReference>
<reference evidence="4" key="1">
    <citation type="journal article" date="2017" name="Nat. Commun.">
        <title>The North American bullfrog draft genome provides insight into hormonal regulation of long noncoding RNA.</title>
        <authorList>
            <person name="Hammond S.A."/>
            <person name="Warren R.L."/>
            <person name="Vandervalk B.P."/>
            <person name="Kucuk E."/>
            <person name="Khan H."/>
            <person name="Gibb E.A."/>
            <person name="Pandoh P."/>
            <person name="Kirk H."/>
            <person name="Zhao Y."/>
            <person name="Jones M."/>
            <person name="Mungall A.J."/>
            <person name="Coope R."/>
            <person name="Pleasance S."/>
            <person name="Moore R.A."/>
            <person name="Holt R.A."/>
            <person name="Round J.M."/>
            <person name="Ohora S."/>
            <person name="Walle B.V."/>
            <person name="Veldhoen N."/>
            <person name="Helbing C.C."/>
            <person name="Birol I."/>
        </authorList>
    </citation>
    <scope>NUCLEOTIDE SEQUENCE [LARGE SCALE GENOMIC DNA]</scope>
</reference>
<feature type="compositionally biased region" description="Polar residues" evidence="1">
    <location>
        <begin position="1"/>
        <end position="11"/>
    </location>
</feature>
<feature type="region of interest" description="Disordered" evidence="1">
    <location>
        <begin position="33"/>
        <end position="58"/>
    </location>
</feature>
<keyword evidence="2" id="KW-1133">Transmembrane helix</keyword>
<dbReference type="AlphaFoldDB" id="A0A2G9Q752"/>
<keyword evidence="2" id="KW-0472">Membrane</keyword>
<evidence type="ECO:0008006" key="5">
    <source>
        <dbReference type="Google" id="ProtNLM"/>
    </source>
</evidence>
<accession>A0A2G9Q752</accession>
<feature type="compositionally biased region" description="Polar residues" evidence="1">
    <location>
        <begin position="44"/>
        <end position="55"/>
    </location>
</feature>
<sequence length="144" mass="16493">MTGSMDLTPTPMSERPRSWRKWSRVCTGISGYDDQKISSGNGGRTSNKESTSSTERSGECCKKVSSCPVFLFFMFIMFVLLHVLFLTVIQFKMATFMFMGTLFVRIKHCSFGLENSIVLAMCICPHFLWPTCLKIIWLCRWVCN</sequence>
<keyword evidence="4" id="KW-1185">Reference proteome</keyword>
<name>A0A2G9Q752_AQUCT</name>
<gene>
    <name evidence="3" type="ORF">AB205_0041450</name>
</gene>
<evidence type="ECO:0000256" key="2">
    <source>
        <dbReference type="SAM" id="Phobius"/>
    </source>
</evidence>
<organism evidence="3 4">
    <name type="scientific">Aquarana catesbeiana</name>
    <name type="common">American bullfrog</name>
    <name type="synonym">Rana catesbeiana</name>
    <dbReference type="NCBI Taxonomy" id="8400"/>
    <lineage>
        <taxon>Eukaryota</taxon>
        <taxon>Metazoa</taxon>
        <taxon>Chordata</taxon>
        <taxon>Craniata</taxon>
        <taxon>Vertebrata</taxon>
        <taxon>Euteleostomi</taxon>
        <taxon>Amphibia</taxon>
        <taxon>Batrachia</taxon>
        <taxon>Anura</taxon>
        <taxon>Neobatrachia</taxon>
        <taxon>Ranoidea</taxon>
        <taxon>Ranidae</taxon>
        <taxon>Aquarana</taxon>
    </lineage>
</organism>
<dbReference type="Proteomes" id="UP000228934">
    <property type="component" value="Unassembled WGS sequence"/>
</dbReference>